<feature type="domain" description="L,D-TPase catalytic" evidence="12">
    <location>
        <begin position="247"/>
        <end position="385"/>
    </location>
</feature>
<evidence type="ECO:0000256" key="9">
    <source>
        <dbReference type="PROSITE-ProRule" id="PRU01373"/>
    </source>
</evidence>
<dbReference type="GO" id="GO:0005576">
    <property type="term" value="C:extracellular region"/>
    <property type="evidence" value="ECO:0007669"/>
    <property type="project" value="TreeGrafter"/>
</dbReference>
<evidence type="ECO:0000259" key="12">
    <source>
        <dbReference type="PROSITE" id="PS52029"/>
    </source>
</evidence>
<feature type="domain" description="LysM" evidence="11">
    <location>
        <begin position="199"/>
        <end position="242"/>
    </location>
</feature>
<evidence type="ECO:0000256" key="4">
    <source>
        <dbReference type="ARBA" id="ARBA00022679"/>
    </source>
</evidence>
<dbReference type="InterPro" id="IPR036779">
    <property type="entry name" value="LysM_dom_sf"/>
</dbReference>
<comment type="pathway">
    <text evidence="1 9">Cell wall biogenesis; peptidoglycan biosynthesis.</text>
</comment>
<dbReference type="GO" id="GO:0008360">
    <property type="term" value="P:regulation of cell shape"/>
    <property type="evidence" value="ECO:0007669"/>
    <property type="project" value="UniProtKB-UniRule"/>
</dbReference>
<dbReference type="AlphaFoldDB" id="A0A518BZ73"/>
<dbReference type="SUPFAM" id="SSF141523">
    <property type="entry name" value="L,D-transpeptidase catalytic domain-like"/>
    <property type="match status" value="1"/>
</dbReference>
<dbReference type="Gene3D" id="3.10.350.10">
    <property type="entry name" value="LysM domain"/>
    <property type="match status" value="1"/>
</dbReference>
<keyword evidence="8 9" id="KW-0961">Cell wall biogenesis/degradation</keyword>
<evidence type="ECO:0000259" key="11">
    <source>
        <dbReference type="PROSITE" id="PS51782"/>
    </source>
</evidence>
<proteinExistence type="inferred from homology"/>
<dbReference type="PANTHER" id="PTHR30582">
    <property type="entry name" value="L,D-TRANSPEPTIDASE"/>
    <property type="match status" value="1"/>
</dbReference>
<evidence type="ECO:0000256" key="1">
    <source>
        <dbReference type="ARBA" id="ARBA00004752"/>
    </source>
</evidence>
<name>A0A518BZ73_9BACT</name>
<dbReference type="GO" id="GO:0016757">
    <property type="term" value="F:glycosyltransferase activity"/>
    <property type="evidence" value="ECO:0007669"/>
    <property type="project" value="UniProtKB-KW"/>
</dbReference>
<feature type="active site" description="Proton donor/acceptor" evidence="9">
    <location>
        <position position="344"/>
    </location>
</feature>
<dbReference type="OrthoDB" id="9787225at2"/>
<dbReference type="Proteomes" id="UP000320386">
    <property type="component" value="Chromosome"/>
</dbReference>
<keyword evidence="7 9" id="KW-0573">Peptidoglycan synthesis</keyword>
<evidence type="ECO:0000256" key="3">
    <source>
        <dbReference type="ARBA" id="ARBA00022676"/>
    </source>
</evidence>
<evidence type="ECO:0000256" key="8">
    <source>
        <dbReference type="ARBA" id="ARBA00023316"/>
    </source>
</evidence>
<keyword evidence="14" id="KW-1185">Reference proteome</keyword>
<dbReference type="Gene3D" id="2.40.440.10">
    <property type="entry name" value="L,D-transpeptidase catalytic domain-like"/>
    <property type="match status" value="1"/>
</dbReference>
<gene>
    <name evidence="13" type="primary">erfK</name>
    <name evidence="13" type="ORF">Pan265_21370</name>
</gene>
<keyword evidence="6 9" id="KW-0133">Cell shape</keyword>
<feature type="compositionally biased region" description="Polar residues" evidence="10">
    <location>
        <begin position="66"/>
        <end position="91"/>
    </location>
</feature>
<feature type="active site" description="Nucleophile" evidence="9">
    <location>
        <position position="360"/>
    </location>
</feature>
<dbReference type="PANTHER" id="PTHR30582:SF24">
    <property type="entry name" value="L,D-TRANSPEPTIDASE ERFK_SRFK-RELATED"/>
    <property type="match status" value="1"/>
</dbReference>
<dbReference type="Pfam" id="PF03734">
    <property type="entry name" value="YkuD"/>
    <property type="match status" value="1"/>
</dbReference>
<dbReference type="SUPFAM" id="SSF54106">
    <property type="entry name" value="LysM domain"/>
    <property type="match status" value="1"/>
</dbReference>
<dbReference type="RefSeq" id="WP_145446445.1">
    <property type="nucleotide sequence ID" value="NZ_CP036280.1"/>
</dbReference>
<evidence type="ECO:0000256" key="5">
    <source>
        <dbReference type="ARBA" id="ARBA00022801"/>
    </source>
</evidence>
<accession>A0A518BZ73</accession>
<dbReference type="EC" id="2.-.-.-" evidence="13"/>
<dbReference type="GO" id="GO:0071555">
    <property type="term" value="P:cell wall organization"/>
    <property type="evidence" value="ECO:0007669"/>
    <property type="project" value="UniProtKB-UniRule"/>
</dbReference>
<dbReference type="InterPro" id="IPR050979">
    <property type="entry name" value="LD-transpeptidase"/>
</dbReference>
<evidence type="ECO:0000313" key="14">
    <source>
        <dbReference type="Proteomes" id="UP000320386"/>
    </source>
</evidence>
<organism evidence="13 14">
    <name type="scientific">Mucisphaera calidilacus</name>
    <dbReference type="NCBI Taxonomy" id="2527982"/>
    <lineage>
        <taxon>Bacteria</taxon>
        <taxon>Pseudomonadati</taxon>
        <taxon>Planctomycetota</taxon>
        <taxon>Phycisphaerae</taxon>
        <taxon>Phycisphaerales</taxon>
        <taxon>Phycisphaeraceae</taxon>
        <taxon>Mucisphaera</taxon>
    </lineage>
</organism>
<dbReference type="InterPro" id="IPR038063">
    <property type="entry name" value="Transpep_catalytic_dom"/>
</dbReference>
<dbReference type="EMBL" id="CP036280">
    <property type="protein sequence ID" value="QDU72273.1"/>
    <property type="molecule type" value="Genomic_DNA"/>
</dbReference>
<dbReference type="GO" id="GO:0071972">
    <property type="term" value="F:peptidoglycan L,D-transpeptidase activity"/>
    <property type="evidence" value="ECO:0007669"/>
    <property type="project" value="TreeGrafter"/>
</dbReference>
<dbReference type="Pfam" id="PF01476">
    <property type="entry name" value="LysM"/>
    <property type="match status" value="1"/>
</dbReference>
<evidence type="ECO:0000313" key="13">
    <source>
        <dbReference type="EMBL" id="QDU72273.1"/>
    </source>
</evidence>
<dbReference type="UniPathway" id="UPA00219"/>
<protein>
    <submittedName>
        <fullName evidence="13">Putative L,D-transpeptidase ErfK/SrfK</fullName>
        <ecNumber evidence="13">2.-.-.-</ecNumber>
    </submittedName>
</protein>
<evidence type="ECO:0000256" key="6">
    <source>
        <dbReference type="ARBA" id="ARBA00022960"/>
    </source>
</evidence>
<feature type="region of interest" description="Disordered" evidence="10">
    <location>
        <begin position="66"/>
        <end position="105"/>
    </location>
</feature>
<evidence type="ECO:0000256" key="7">
    <source>
        <dbReference type="ARBA" id="ARBA00022984"/>
    </source>
</evidence>
<evidence type="ECO:0000256" key="2">
    <source>
        <dbReference type="ARBA" id="ARBA00005992"/>
    </source>
</evidence>
<dbReference type="PROSITE" id="PS52029">
    <property type="entry name" value="LD_TPASE"/>
    <property type="match status" value="1"/>
</dbReference>
<reference evidence="13 14" key="1">
    <citation type="submission" date="2019-02" db="EMBL/GenBank/DDBJ databases">
        <title>Deep-cultivation of Planctomycetes and their phenomic and genomic characterization uncovers novel biology.</title>
        <authorList>
            <person name="Wiegand S."/>
            <person name="Jogler M."/>
            <person name="Boedeker C."/>
            <person name="Pinto D."/>
            <person name="Vollmers J."/>
            <person name="Rivas-Marin E."/>
            <person name="Kohn T."/>
            <person name="Peeters S.H."/>
            <person name="Heuer A."/>
            <person name="Rast P."/>
            <person name="Oberbeckmann S."/>
            <person name="Bunk B."/>
            <person name="Jeske O."/>
            <person name="Meyerdierks A."/>
            <person name="Storesund J.E."/>
            <person name="Kallscheuer N."/>
            <person name="Luecker S."/>
            <person name="Lage O.M."/>
            <person name="Pohl T."/>
            <person name="Merkel B.J."/>
            <person name="Hornburger P."/>
            <person name="Mueller R.-W."/>
            <person name="Bruemmer F."/>
            <person name="Labrenz M."/>
            <person name="Spormann A.M."/>
            <person name="Op den Camp H."/>
            <person name="Overmann J."/>
            <person name="Amann R."/>
            <person name="Jetten M.S.M."/>
            <person name="Mascher T."/>
            <person name="Medema M.H."/>
            <person name="Devos D.P."/>
            <person name="Kaster A.-K."/>
            <person name="Ovreas L."/>
            <person name="Rohde M."/>
            <person name="Galperin M.Y."/>
            <person name="Jogler C."/>
        </authorList>
    </citation>
    <scope>NUCLEOTIDE SEQUENCE [LARGE SCALE GENOMIC DNA]</scope>
    <source>
        <strain evidence="13 14">Pan265</strain>
    </source>
</reference>
<dbReference type="InterPro" id="IPR018392">
    <property type="entry name" value="LysM"/>
</dbReference>
<sequence length="386" mass="42302">MVLSSQAPRPGMDRLYRVSGTRRRGRRPWFALLILLVLAVGLIYAITAFTGAGTPDAAEGDEITAENTPAQPENNTPTITFNGNTPATQPDNTPPAVDNQPDDPVIDNVVTHDPPPAVINDDDNAWSRVDPQQHPAVAQAANLIQNGDLVEARRLLSSTLYADDVPPKLLADALRGQLADVNATLVFSDQVLPGDEVAERYRIQPGDYLSRVGPKFNIPYQFIQDINGVDPNRIRAGQYLKVLRGPLHARVLRNQYMMDVFAKDPQGKPVHIIAFPVGLGENNSTPDGMWLVEPGRKVANPDWRNPRTGQYYQRDDPDNPIGEYWIALEGTDAATAGQRGYGIHGTIDPDSIGAQASMGCVRLRDEDIKLLYFMLSSGDSTVQIRP</sequence>
<dbReference type="CDD" id="cd16913">
    <property type="entry name" value="YkuD_like"/>
    <property type="match status" value="1"/>
</dbReference>
<dbReference type="GO" id="GO:0018104">
    <property type="term" value="P:peptidoglycan-protein cross-linking"/>
    <property type="evidence" value="ECO:0007669"/>
    <property type="project" value="TreeGrafter"/>
</dbReference>
<dbReference type="InterPro" id="IPR005490">
    <property type="entry name" value="LD_TPept_cat_dom"/>
</dbReference>
<comment type="similarity">
    <text evidence="2">Belongs to the YkuD family.</text>
</comment>
<dbReference type="PROSITE" id="PS51782">
    <property type="entry name" value="LYSM"/>
    <property type="match status" value="1"/>
</dbReference>
<evidence type="ECO:0000256" key="10">
    <source>
        <dbReference type="SAM" id="MobiDB-lite"/>
    </source>
</evidence>
<keyword evidence="3" id="KW-0328">Glycosyltransferase</keyword>
<keyword evidence="4 13" id="KW-0808">Transferase</keyword>
<dbReference type="KEGG" id="mcad:Pan265_21370"/>
<keyword evidence="5" id="KW-0378">Hydrolase</keyword>